<gene>
    <name evidence="2" type="ORF">jhhlp_008164</name>
</gene>
<keyword evidence="1" id="KW-0472">Membrane</keyword>
<keyword evidence="3" id="KW-1185">Reference proteome</keyword>
<protein>
    <submittedName>
        <fullName evidence="2">Uncharacterized protein</fullName>
    </submittedName>
</protein>
<feature type="transmembrane region" description="Helical" evidence="1">
    <location>
        <begin position="526"/>
        <end position="543"/>
    </location>
</feature>
<dbReference type="VEuPathDB" id="FungiDB:jhhlp_008164"/>
<evidence type="ECO:0000256" key="1">
    <source>
        <dbReference type="SAM" id="Phobius"/>
    </source>
</evidence>
<feature type="transmembrane region" description="Helical" evidence="1">
    <location>
        <begin position="394"/>
        <end position="416"/>
    </location>
</feature>
<dbReference type="STRING" id="41688.A0A2N3MZR0"/>
<dbReference type="EMBL" id="NLAX01001584">
    <property type="protein sequence ID" value="PKS05645.1"/>
    <property type="molecule type" value="Genomic_DNA"/>
</dbReference>
<dbReference type="OrthoDB" id="3903561at2759"/>
<feature type="transmembrane region" description="Helical" evidence="1">
    <location>
        <begin position="550"/>
        <end position="569"/>
    </location>
</feature>
<feature type="transmembrane region" description="Helical" evidence="1">
    <location>
        <begin position="502"/>
        <end position="520"/>
    </location>
</feature>
<dbReference type="AlphaFoldDB" id="A0A2N3MZR0"/>
<proteinExistence type="predicted"/>
<evidence type="ECO:0000313" key="3">
    <source>
        <dbReference type="Proteomes" id="UP000233524"/>
    </source>
</evidence>
<comment type="caution">
    <text evidence="2">The sequence shown here is derived from an EMBL/GenBank/DDBJ whole genome shotgun (WGS) entry which is preliminary data.</text>
</comment>
<feature type="transmembrane region" description="Helical" evidence="1">
    <location>
        <begin position="79"/>
        <end position="101"/>
    </location>
</feature>
<accession>A0A2N3MZR0</accession>
<evidence type="ECO:0000313" key="2">
    <source>
        <dbReference type="EMBL" id="PKS05645.1"/>
    </source>
</evidence>
<name>A0A2N3MZR0_9PEZI</name>
<reference evidence="2 3" key="1">
    <citation type="journal article" date="2017" name="G3 (Bethesda)">
        <title>First Draft Genome Sequence of the Pathogenic Fungus Lomentospora prolificans (Formerly Scedosporium prolificans).</title>
        <authorList>
            <person name="Luo R."/>
            <person name="Zimin A."/>
            <person name="Workman R."/>
            <person name="Fan Y."/>
            <person name="Pertea G."/>
            <person name="Grossman N."/>
            <person name="Wear M.P."/>
            <person name="Jia B."/>
            <person name="Miller H."/>
            <person name="Casadevall A."/>
            <person name="Timp W."/>
            <person name="Zhang S.X."/>
            <person name="Salzberg S.L."/>
        </authorList>
    </citation>
    <scope>NUCLEOTIDE SEQUENCE [LARGE SCALE GENOMIC DNA]</scope>
    <source>
        <strain evidence="2 3">JHH-5317</strain>
    </source>
</reference>
<dbReference type="InParanoid" id="A0A2N3MZR0"/>
<keyword evidence="1" id="KW-1133">Transmembrane helix</keyword>
<sequence>MPNPSFIPLSQQEGPSNAYAPASSYAYDWEPSRGSSQTSLKRVTQKTDGINPYLGPIKDAAREAWRDVRQTNWIHFGRWVLLQLLPILLILSMGSLIVYGVNGNSEAYGNVGCLPDDSFSLYRDEYNWWAPAGFFQISLPAVTSTFTGVKAIDVAWDVIVGRGGQALLAYITWRVFTEYLTTSMTKKPATYSTFWIVFLHQEPTLLAAYRLARDFIFYRGPASFLAALLIIYSSLFILIFPTLASAMTGYNSAVEAFIKDPNNNLINFADFKRVVYIIHDGERVGLSNETVLPLTRGNVKKYGFGGKYTGDTEWDEDHTLTGKALNISGAYIGDSQSDLLSWDWFDEETQTHPYRARSRLLYMSGTNETFSLSEVMDGGSCQPIPDTYQWGFSFLQLFVMGILVIVWSSGLWIMWYKSHRRLPLLSEPEVPRGWRALIELARAIEKELVAEGIDISSLTDRKLKKRIGKLLNGGSVTFKAPLQNPEYNFWPAFKAWFKKEKWWILATGIAGGLVSVAVFSMGGSGIVVFASLAAAIVLGWKLGELWKSRLIIAGVLFSIGLISGLPQTIPYS</sequence>
<keyword evidence="1" id="KW-0812">Transmembrane</keyword>
<organism evidence="2 3">
    <name type="scientific">Lomentospora prolificans</name>
    <dbReference type="NCBI Taxonomy" id="41688"/>
    <lineage>
        <taxon>Eukaryota</taxon>
        <taxon>Fungi</taxon>
        <taxon>Dikarya</taxon>
        <taxon>Ascomycota</taxon>
        <taxon>Pezizomycotina</taxon>
        <taxon>Sordariomycetes</taxon>
        <taxon>Hypocreomycetidae</taxon>
        <taxon>Microascales</taxon>
        <taxon>Microascaceae</taxon>
        <taxon>Lomentospora</taxon>
    </lineage>
</organism>
<feature type="transmembrane region" description="Helical" evidence="1">
    <location>
        <begin position="224"/>
        <end position="244"/>
    </location>
</feature>
<dbReference type="Proteomes" id="UP000233524">
    <property type="component" value="Unassembled WGS sequence"/>
</dbReference>